<dbReference type="AlphaFoldDB" id="A0A9P4P6U9"/>
<dbReference type="PANTHER" id="PTHR24320">
    <property type="entry name" value="RETINOL DEHYDROGENASE"/>
    <property type="match status" value="1"/>
</dbReference>
<accession>A0A9P4P6U9</accession>
<dbReference type="InterPro" id="IPR036291">
    <property type="entry name" value="NAD(P)-bd_dom_sf"/>
</dbReference>
<dbReference type="EMBL" id="MU001515">
    <property type="protein sequence ID" value="KAF2437546.1"/>
    <property type="molecule type" value="Genomic_DNA"/>
</dbReference>
<dbReference type="GO" id="GO:0016491">
    <property type="term" value="F:oxidoreductase activity"/>
    <property type="evidence" value="ECO:0007669"/>
    <property type="project" value="UniProtKB-KW"/>
</dbReference>
<gene>
    <name evidence="5" type="ORF">P171DRAFT_437630</name>
</gene>
<dbReference type="PRINTS" id="PR00080">
    <property type="entry name" value="SDRFAMILY"/>
</dbReference>
<evidence type="ECO:0000256" key="1">
    <source>
        <dbReference type="ARBA" id="ARBA00006484"/>
    </source>
</evidence>
<dbReference type="InterPro" id="IPR002347">
    <property type="entry name" value="SDR_fam"/>
</dbReference>
<dbReference type="Gene3D" id="3.40.50.720">
    <property type="entry name" value="NAD(P)-binding Rossmann-like Domain"/>
    <property type="match status" value="1"/>
</dbReference>
<dbReference type="SUPFAM" id="SSF51735">
    <property type="entry name" value="NAD(P)-binding Rossmann-fold domains"/>
    <property type="match status" value="1"/>
</dbReference>
<keyword evidence="6" id="KW-1185">Reference proteome</keyword>
<comment type="caution">
    <text evidence="5">The sequence shown here is derived from an EMBL/GenBank/DDBJ whole genome shotgun (WGS) entry which is preliminary data.</text>
</comment>
<comment type="similarity">
    <text evidence="1 4">Belongs to the short-chain dehydrogenases/reductases (SDR) family.</text>
</comment>
<evidence type="ECO:0000256" key="2">
    <source>
        <dbReference type="ARBA" id="ARBA00022857"/>
    </source>
</evidence>
<keyword evidence="3" id="KW-0560">Oxidoreductase</keyword>
<dbReference type="PRINTS" id="PR00081">
    <property type="entry name" value="GDHRDH"/>
</dbReference>
<evidence type="ECO:0000313" key="6">
    <source>
        <dbReference type="Proteomes" id="UP000799764"/>
    </source>
</evidence>
<sequence>MADLKLSDLKIARDLDWSPDSLNDLTGKVAIVTGANSLSSIGGNIAHQLALKGARVYIGARNLAKAKAGIEEILEQSPSISASSLKPFVAAVDDFASVKAAADAFLKTETRLDILVNNAGIFPLSLEYDQYGVNKVMATNHLGPFLLTTMLLPVLKSTSDASPNSDVRIINVSSGVIDVLPPGHSFSSLEAWNNDFGGEKNPLRFLHRYAYSKLANVLFTKELQRRLSQEGSRILVAAVHPGVVATPGTKHVFGADSAEYRACITAYEGALTEVWCAAHPEVREKEETFKGAFFVPYGQAREVTGLAVDEGEAGRLWELSERILTGLDKD</sequence>
<evidence type="ECO:0000256" key="4">
    <source>
        <dbReference type="RuleBase" id="RU000363"/>
    </source>
</evidence>
<organism evidence="5 6">
    <name type="scientific">Karstenula rhodostoma CBS 690.94</name>
    <dbReference type="NCBI Taxonomy" id="1392251"/>
    <lineage>
        <taxon>Eukaryota</taxon>
        <taxon>Fungi</taxon>
        <taxon>Dikarya</taxon>
        <taxon>Ascomycota</taxon>
        <taxon>Pezizomycotina</taxon>
        <taxon>Dothideomycetes</taxon>
        <taxon>Pleosporomycetidae</taxon>
        <taxon>Pleosporales</taxon>
        <taxon>Massarineae</taxon>
        <taxon>Didymosphaeriaceae</taxon>
        <taxon>Karstenula</taxon>
    </lineage>
</organism>
<dbReference type="PANTHER" id="PTHR24320:SF282">
    <property type="entry name" value="WW DOMAIN-CONTAINING OXIDOREDUCTASE"/>
    <property type="match status" value="1"/>
</dbReference>
<protein>
    <submittedName>
        <fullName evidence="5">NAD(P)-binding protein</fullName>
    </submittedName>
</protein>
<name>A0A9P4P6U9_9PLEO</name>
<evidence type="ECO:0000256" key="3">
    <source>
        <dbReference type="ARBA" id="ARBA00023002"/>
    </source>
</evidence>
<reference evidence="5" key="1">
    <citation type="journal article" date="2020" name="Stud. Mycol.">
        <title>101 Dothideomycetes genomes: a test case for predicting lifestyles and emergence of pathogens.</title>
        <authorList>
            <person name="Haridas S."/>
            <person name="Albert R."/>
            <person name="Binder M."/>
            <person name="Bloem J."/>
            <person name="Labutti K."/>
            <person name="Salamov A."/>
            <person name="Andreopoulos B."/>
            <person name="Baker S."/>
            <person name="Barry K."/>
            <person name="Bills G."/>
            <person name="Bluhm B."/>
            <person name="Cannon C."/>
            <person name="Castanera R."/>
            <person name="Culley D."/>
            <person name="Daum C."/>
            <person name="Ezra D."/>
            <person name="Gonzalez J."/>
            <person name="Henrissat B."/>
            <person name="Kuo A."/>
            <person name="Liang C."/>
            <person name="Lipzen A."/>
            <person name="Lutzoni F."/>
            <person name="Magnuson J."/>
            <person name="Mondo S."/>
            <person name="Nolan M."/>
            <person name="Ohm R."/>
            <person name="Pangilinan J."/>
            <person name="Park H.-J."/>
            <person name="Ramirez L."/>
            <person name="Alfaro M."/>
            <person name="Sun H."/>
            <person name="Tritt A."/>
            <person name="Yoshinaga Y."/>
            <person name="Zwiers L.-H."/>
            <person name="Turgeon B."/>
            <person name="Goodwin S."/>
            <person name="Spatafora J."/>
            <person name="Crous P."/>
            <person name="Grigoriev I."/>
        </authorList>
    </citation>
    <scope>NUCLEOTIDE SEQUENCE</scope>
    <source>
        <strain evidence="5">CBS 690.94</strain>
    </source>
</reference>
<dbReference type="Proteomes" id="UP000799764">
    <property type="component" value="Unassembled WGS sequence"/>
</dbReference>
<dbReference type="OrthoDB" id="191139at2759"/>
<evidence type="ECO:0000313" key="5">
    <source>
        <dbReference type="EMBL" id="KAF2437546.1"/>
    </source>
</evidence>
<proteinExistence type="inferred from homology"/>
<keyword evidence="2" id="KW-0521">NADP</keyword>
<dbReference type="Pfam" id="PF00106">
    <property type="entry name" value="adh_short"/>
    <property type="match status" value="1"/>
</dbReference>